<dbReference type="FunFam" id="3.30.160.60:FF:002343">
    <property type="entry name" value="Zinc finger protein 33A"/>
    <property type="match status" value="1"/>
</dbReference>
<keyword evidence="3" id="KW-0862">Zinc</keyword>
<evidence type="ECO:0000256" key="2">
    <source>
        <dbReference type="ARBA" id="ARBA00022771"/>
    </source>
</evidence>
<dbReference type="InParanoid" id="A0A168PMD9"/>
<feature type="compositionally biased region" description="Pro residues" evidence="5">
    <location>
        <begin position="230"/>
        <end position="243"/>
    </location>
</feature>
<dbReference type="SMART" id="SM00355">
    <property type="entry name" value="ZnF_C2H2"/>
    <property type="match status" value="2"/>
</dbReference>
<evidence type="ECO:0000313" key="7">
    <source>
        <dbReference type="EMBL" id="SAM02628.1"/>
    </source>
</evidence>
<sequence>MKVSLPPINQMLSKKPEKKEPPLDAPSLPDPLHSQHQQPVRQHATSPLEYNNRDVYTFDSWHKHLPPSNLSVGLESAADCQCAGIGGDQISRPPMVAPSFSSTYTYRHQEHPIHQRLPYHPHIRHPWYNSHHRSNYNLGMHPSQHYDRHQLLPSPRHRRAYSASESIQPFPCLQVPSGQPSPYHSTPPEPVWAAATTHPTIANSRGGAFYRGRARAHTTAGYLTATMAPPSSPAPSSSLPPSPSRSSSSSSSSMEATTLCNPIVKPTALHPDDLHPLANSLHQPGRPPHRYHCPHCRKSFCRPSSLRIHIYSHTGEKPHVCPYSDCGRRFSVQSNMRRHIRVHTGTNNDSASLRGEHQPHLNDDHLSTLDASPDGLIYQQHPHSPSYHLASNHMLHGH</sequence>
<dbReference type="PANTHER" id="PTHR23235">
    <property type="entry name" value="KRUEPPEL-LIKE TRANSCRIPTION FACTOR"/>
    <property type="match status" value="1"/>
</dbReference>
<feature type="domain" description="C2H2-type" evidence="6">
    <location>
        <begin position="319"/>
        <end position="348"/>
    </location>
</feature>
<dbReference type="PROSITE" id="PS00028">
    <property type="entry name" value="ZINC_FINGER_C2H2_1"/>
    <property type="match status" value="2"/>
</dbReference>
<dbReference type="GO" id="GO:0000978">
    <property type="term" value="F:RNA polymerase II cis-regulatory region sequence-specific DNA binding"/>
    <property type="evidence" value="ECO:0007669"/>
    <property type="project" value="TreeGrafter"/>
</dbReference>
<dbReference type="Gene3D" id="3.30.160.60">
    <property type="entry name" value="Classic Zinc Finger"/>
    <property type="match status" value="2"/>
</dbReference>
<accession>A0A168PMD9</accession>
<feature type="domain" description="C2H2-type" evidence="6">
    <location>
        <begin position="291"/>
        <end position="318"/>
    </location>
</feature>
<dbReference type="OrthoDB" id="6077919at2759"/>
<evidence type="ECO:0000313" key="8">
    <source>
        <dbReference type="Proteomes" id="UP000078561"/>
    </source>
</evidence>
<feature type="region of interest" description="Disordered" evidence="5">
    <location>
        <begin position="225"/>
        <end position="286"/>
    </location>
</feature>
<dbReference type="STRING" id="4829.A0A168PMD9"/>
<dbReference type="SUPFAM" id="SSF57667">
    <property type="entry name" value="beta-beta-alpha zinc fingers"/>
    <property type="match status" value="1"/>
</dbReference>
<evidence type="ECO:0000259" key="6">
    <source>
        <dbReference type="PROSITE" id="PS50157"/>
    </source>
</evidence>
<protein>
    <recommendedName>
        <fullName evidence="6">C2H2-type domain-containing protein</fullName>
    </recommendedName>
</protein>
<dbReference type="Pfam" id="PF00096">
    <property type="entry name" value="zf-C2H2"/>
    <property type="match status" value="2"/>
</dbReference>
<proteinExistence type="predicted"/>
<dbReference type="PANTHER" id="PTHR23235:SF120">
    <property type="entry name" value="KRUPPEL-LIKE FACTOR 15"/>
    <property type="match status" value="1"/>
</dbReference>
<feature type="compositionally biased region" description="Low complexity" evidence="5">
    <location>
        <begin position="244"/>
        <end position="253"/>
    </location>
</feature>
<evidence type="ECO:0000256" key="4">
    <source>
        <dbReference type="PROSITE-ProRule" id="PRU00042"/>
    </source>
</evidence>
<name>A0A168PMD9_ABSGL</name>
<dbReference type="GO" id="GO:0000981">
    <property type="term" value="F:DNA-binding transcription factor activity, RNA polymerase II-specific"/>
    <property type="evidence" value="ECO:0007669"/>
    <property type="project" value="TreeGrafter"/>
</dbReference>
<dbReference type="InterPro" id="IPR013087">
    <property type="entry name" value="Znf_C2H2_type"/>
</dbReference>
<gene>
    <name evidence="7" type="primary">ABSGL_08431.1 scaffold 10128</name>
</gene>
<dbReference type="Proteomes" id="UP000078561">
    <property type="component" value="Unassembled WGS sequence"/>
</dbReference>
<feature type="region of interest" description="Disordered" evidence="5">
    <location>
        <begin position="1"/>
        <end position="48"/>
    </location>
</feature>
<evidence type="ECO:0000256" key="5">
    <source>
        <dbReference type="SAM" id="MobiDB-lite"/>
    </source>
</evidence>
<dbReference type="AlphaFoldDB" id="A0A168PMD9"/>
<dbReference type="EMBL" id="LT553932">
    <property type="protein sequence ID" value="SAM02628.1"/>
    <property type="molecule type" value="Genomic_DNA"/>
</dbReference>
<dbReference type="PROSITE" id="PS50157">
    <property type="entry name" value="ZINC_FINGER_C2H2_2"/>
    <property type="match status" value="2"/>
</dbReference>
<organism evidence="7">
    <name type="scientific">Absidia glauca</name>
    <name type="common">Pin mould</name>
    <dbReference type="NCBI Taxonomy" id="4829"/>
    <lineage>
        <taxon>Eukaryota</taxon>
        <taxon>Fungi</taxon>
        <taxon>Fungi incertae sedis</taxon>
        <taxon>Mucoromycota</taxon>
        <taxon>Mucoromycotina</taxon>
        <taxon>Mucoromycetes</taxon>
        <taxon>Mucorales</taxon>
        <taxon>Cunninghamellaceae</taxon>
        <taxon>Absidia</taxon>
    </lineage>
</organism>
<reference evidence="7" key="1">
    <citation type="submission" date="2016-04" db="EMBL/GenBank/DDBJ databases">
        <authorList>
            <person name="Evans L.H."/>
            <person name="Alamgir A."/>
            <person name="Owens N."/>
            <person name="Weber N.D."/>
            <person name="Virtaneva K."/>
            <person name="Barbian K."/>
            <person name="Babar A."/>
            <person name="Rosenke K."/>
        </authorList>
    </citation>
    <scope>NUCLEOTIDE SEQUENCE [LARGE SCALE GENOMIC DNA]</scope>
    <source>
        <strain evidence="7">CBS 101.48</strain>
    </source>
</reference>
<keyword evidence="8" id="KW-1185">Reference proteome</keyword>
<evidence type="ECO:0000256" key="1">
    <source>
        <dbReference type="ARBA" id="ARBA00022723"/>
    </source>
</evidence>
<feature type="region of interest" description="Disordered" evidence="5">
    <location>
        <begin position="344"/>
        <end position="398"/>
    </location>
</feature>
<dbReference type="InterPro" id="IPR036236">
    <property type="entry name" value="Znf_C2H2_sf"/>
</dbReference>
<dbReference type="GO" id="GO:0008270">
    <property type="term" value="F:zinc ion binding"/>
    <property type="evidence" value="ECO:0007669"/>
    <property type="project" value="UniProtKB-KW"/>
</dbReference>
<feature type="compositionally biased region" description="Polar residues" evidence="5">
    <location>
        <begin position="34"/>
        <end position="48"/>
    </location>
</feature>
<keyword evidence="2 4" id="KW-0863">Zinc-finger</keyword>
<feature type="compositionally biased region" description="Basic and acidic residues" evidence="5">
    <location>
        <begin position="354"/>
        <end position="367"/>
    </location>
</feature>
<evidence type="ECO:0000256" key="3">
    <source>
        <dbReference type="ARBA" id="ARBA00022833"/>
    </source>
</evidence>
<keyword evidence="1" id="KW-0479">Metal-binding</keyword>